<keyword evidence="2" id="KW-0449">Lipoprotein</keyword>
<reference evidence="2" key="1">
    <citation type="submission" date="2023-06" db="EMBL/GenBank/DDBJ databases">
        <title>A Treasure from Seagulls: Isolation and Description of Aciduricobacillus qingdaonensis gen. nov., sp. nov., a Rare Obligately Uric Acid-utilizing Member in the Family Bacillaceae.</title>
        <authorList>
            <person name="Liu W."/>
            <person name="Wang B."/>
        </authorList>
    </citation>
    <scope>NUCLEOTIDE SEQUENCE</scope>
    <source>
        <strain evidence="2">44XB</strain>
    </source>
</reference>
<dbReference type="EMBL" id="CP129113">
    <property type="protein sequence ID" value="WLV23883.1"/>
    <property type="molecule type" value="Genomic_DNA"/>
</dbReference>
<feature type="chain" id="PRO_5045937657" evidence="1">
    <location>
        <begin position="24"/>
        <end position="180"/>
    </location>
</feature>
<organism evidence="2 3">
    <name type="scientific">Aciduricibacillus chroicocephali</name>
    <dbReference type="NCBI Taxonomy" id="3054939"/>
    <lineage>
        <taxon>Bacteria</taxon>
        <taxon>Bacillati</taxon>
        <taxon>Bacillota</taxon>
        <taxon>Bacilli</taxon>
        <taxon>Bacillales</taxon>
        <taxon>Bacillaceae</taxon>
        <taxon>Aciduricibacillus</taxon>
    </lineage>
</organism>
<keyword evidence="1" id="KW-0732">Signal</keyword>
<evidence type="ECO:0000256" key="1">
    <source>
        <dbReference type="SAM" id="SignalP"/>
    </source>
</evidence>
<accession>A0ABY9KW81</accession>
<dbReference type="InterPro" id="IPR019076">
    <property type="entry name" value="Spore_lipoprot_YhcN/YlaJ-like"/>
</dbReference>
<keyword evidence="3" id="KW-1185">Reference proteome</keyword>
<protein>
    <submittedName>
        <fullName evidence="2">YhcN/YlaJ family sporulation lipoprotein</fullName>
    </submittedName>
</protein>
<sequence length="180" mass="20240">MLKKRIGFLLAFSLLAGCSNNNAGKNQMENAAELDAIPHHDEARNAEFNRDNRNTGFVRYKEEDLRRINKPSGINREEAAQSVSSLILQNGGYDEVAVLVTDREVLIGYKKQDKLSQERAADMAIKTARSAVPAFYRIYATDDPTMMNDIESLHNSKTNHNIRSSVDRIIDEMEHGGTNK</sequence>
<dbReference type="Pfam" id="PF09580">
    <property type="entry name" value="Spore_YhcN_YlaJ"/>
    <property type="match status" value="1"/>
</dbReference>
<dbReference type="Proteomes" id="UP001180087">
    <property type="component" value="Chromosome"/>
</dbReference>
<name>A0ABY9KW81_9BACI</name>
<evidence type="ECO:0000313" key="3">
    <source>
        <dbReference type="Proteomes" id="UP001180087"/>
    </source>
</evidence>
<dbReference type="PROSITE" id="PS51257">
    <property type="entry name" value="PROKAR_LIPOPROTEIN"/>
    <property type="match status" value="1"/>
</dbReference>
<feature type="signal peptide" evidence="1">
    <location>
        <begin position="1"/>
        <end position="23"/>
    </location>
</feature>
<evidence type="ECO:0000313" key="2">
    <source>
        <dbReference type="EMBL" id="WLV23883.1"/>
    </source>
</evidence>
<proteinExistence type="predicted"/>
<gene>
    <name evidence="2" type="ORF">QR721_09580</name>
</gene>
<dbReference type="RefSeq" id="WP_348026348.1">
    <property type="nucleotide sequence ID" value="NZ_CP129113.1"/>
</dbReference>